<evidence type="ECO:0000256" key="1">
    <source>
        <dbReference type="SAM" id="MobiDB-lite"/>
    </source>
</evidence>
<reference evidence="3" key="2">
    <citation type="journal article" date="2008" name="Nucleic Acids Res.">
        <title>The rice annotation project database (RAP-DB): 2008 update.</title>
        <authorList>
            <consortium name="The rice annotation project (RAP)"/>
        </authorList>
    </citation>
    <scope>GENOME REANNOTATION</scope>
    <source>
        <strain evidence="3">cv. Nipponbare</strain>
    </source>
</reference>
<feature type="region of interest" description="Disordered" evidence="1">
    <location>
        <begin position="184"/>
        <end position="214"/>
    </location>
</feature>
<sequence length="344" mass="36295">MENPGLRLFYGARSPKTAGPYVKGVKVVDGAAAHRALGCRRRLTGWFRGSGEAEQMRSRARARVHTRCSTMGHPPVSFSFPSLENAVEWLGVAMLVRRPPPATTAGDRGGGVGGGGRGFLPPSELLHLRELLDDNEEERTPLRRTTPTATLMGPPPLPRAQRRGARAPAALLVLLTLVARAGDAGRGARGCGTGGDHSGGGAHSRAGPAQGEDDGVAMAGGGEEVKGSPQRLNAPNEQQATVVGPTPMLSCIALCLYLLQTPEEEAARCATSHHERHTHKRVEGKGVDKAERSLCVSSRVAVVTSSCCRRTSASSQLCKAVAGPEQVVVVEDWRKLLHGVRICG</sequence>
<accession>Q84YV1</accession>
<feature type="compositionally biased region" description="Gly residues" evidence="1">
    <location>
        <begin position="184"/>
        <end position="202"/>
    </location>
</feature>
<reference evidence="3" key="1">
    <citation type="journal article" date="2005" name="Nature">
        <title>The map-based sequence of the rice genome.</title>
        <authorList>
            <consortium name="International rice genome sequencing project (IRGSP)"/>
            <person name="Matsumoto T."/>
            <person name="Wu J."/>
            <person name="Kanamori H."/>
            <person name="Katayose Y."/>
            <person name="Fujisawa M."/>
            <person name="Namiki N."/>
            <person name="Mizuno H."/>
            <person name="Yamamoto K."/>
            <person name="Antonio B.A."/>
            <person name="Baba T."/>
            <person name="Sakata K."/>
            <person name="Nagamura Y."/>
            <person name="Aoki H."/>
            <person name="Arikawa K."/>
            <person name="Arita K."/>
            <person name="Bito T."/>
            <person name="Chiden Y."/>
            <person name="Fujitsuka N."/>
            <person name="Fukunaka R."/>
            <person name="Hamada M."/>
            <person name="Harada C."/>
            <person name="Hayashi A."/>
            <person name="Hijishita S."/>
            <person name="Honda M."/>
            <person name="Hosokawa S."/>
            <person name="Ichikawa Y."/>
            <person name="Idonuma A."/>
            <person name="Iijima M."/>
            <person name="Ikeda M."/>
            <person name="Ikeno M."/>
            <person name="Ito K."/>
            <person name="Ito S."/>
            <person name="Ito T."/>
            <person name="Ito Y."/>
            <person name="Ito Y."/>
            <person name="Iwabuchi A."/>
            <person name="Kamiya K."/>
            <person name="Karasawa W."/>
            <person name="Kurita K."/>
            <person name="Katagiri S."/>
            <person name="Kikuta A."/>
            <person name="Kobayashi H."/>
            <person name="Kobayashi N."/>
            <person name="Machita K."/>
            <person name="Maehara T."/>
            <person name="Masukawa M."/>
            <person name="Mizubayashi T."/>
            <person name="Mukai Y."/>
            <person name="Nagasaki H."/>
            <person name="Nagata Y."/>
            <person name="Naito S."/>
            <person name="Nakashima M."/>
            <person name="Nakama Y."/>
            <person name="Nakamichi Y."/>
            <person name="Nakamura M."/>
            <person name="Meguro A."/>
            <person name="Negishi M."/>
            <person name="Ohta I."/>
            <person name="Ohta T."/>
            <person name="Okamoto M."/>
            <person name="Ono N."/>
            <person name="Saji S."/>
            <person name="Sakaguchi M."/>
            <person name="Sakai K."/>
            <person name="Shibata M."/>
            <person name="Shimokawa T."/>
            <person name="Song J."/>
            <person name="Takazaki Y."/>
            <person name="Terasawa K."/>
            <person name="Tsugane M."/>
            <person name="Tsuji K."/>
            <person name="Ueda S."/>
            <person name="Waki K."/>
            <person name="Yamagata H."/>
            <person name="Yamamoto M."/>
            <person name="Yamamoto S."/>
            <person name="Yamane H."/>
            <person name="Yoshiki S."/>
            <person name="Yoshihara R."/>
            <person name="Yukawa K."/>
            <person name="Zhong H."/>
            <person name="Yano M."/>
            <person name="Yuan Q."/>
            <person name="Ouyang S."/>
            <person name="Liu J."/>
            <person name="Jones K.M."/>
            <person name="Gansberger K."/>
            <person name="Moffat K."/>
            <person name="Hill J."/>
            <person name="Bera J."/>
            <person name="Fadrosh D."/>
            <person name="Jin S."/>
            <person name="Johri S."/>
            <person name="Kim M."/>
            <person name="Overton L."/>
            <person name="Reardon M."/>
            <person name="Tsitrin T."/>
            <person name="Vuong H."/>
            <person name="Weaver B."/>
            <person name="Ciecko A."/>
            <person name="Tallon L."/>
            <person name="Jackson J."/>
            <person name="Pai G."/>
            <person name="Aken S.V."/>
            <person name="Utterback T."/>
            <person name="Reidmuller S."/>
            <person name="Feldblyum T."/>
            <person name="Hsiao J."/>
            <person name="Zismann V."/>
            <person name="Iobst S."/>
            <person name="de Vazeille A.R."/>
            <person name="Buell C.R."/>
            <person name="Ying K."/>
            <person name="Li Y."/>
            <person name="Lu T."/>
            <person name="Huang Y."/>
            <person name="Zhao Q."/>
            <person name="Feng Q."/>
            <person name="Zhang L."/>
            <person name="Zhu J."/>
            <person name="Weng Q."/>
            <person name="Mu J."/>
            <person name="Lu Y."/>
            <person name="Fan D."/>
            <person name="Liu Y."/>
            <person name="Guan J."/>
            <person name="Zhang Y."/>
            <person name="Yu S."/>
            <person name="Liu X."/>
            <person name="Zhang Y."/>
            <person name="Hong G."/>
            <person name="Han B."/>
            <person name="Choisne N."/>
            <person name="Demange N."/>
            <person name="Orjeda G."/>
            <person name="Samain S."/>
            <person name="Cattolico L."/>
            <person name="Pelletier E."/>
            <person name="Couloux A."/>
            <person name="Segurens B."/>
            <person name="Wincker P."/>
            <person name="D'Hont A."/>
            <person name="Scarpelli C."/>
            <person name="Weissenbach J."/>
            <person name="Salanoubat M."/>
            <person name="Quetier F."/>
            <person name="Yu Y."/>
            <person name="Kim H.R."/>
            <person name="Rambo T."/>
            <person name="Currie J."/>
            <person name="Collura K."/>
            <person name="Luo M."/>
            <person name="Yang T."/>
            <person name="Ammiraju J.S.S."/>
            <person name="Engler F."/>
            <person name="Soderlund C."/>
            <person name="Wing R.A."/>
            <person name="Palmer L.E."/>
            <person name="de la Bastide M."/>
            <person name="Spiegel L."/>
            <person name="Nascimento L."/>
            <person name="Zutavern T."/>
            <person name="O'Shaughnessy A."/>
            <person name="Dike S."/>
            <person name="Dedhia N."/>
            <person name="Preston R."/>
            <person name="Balija V."/>
            <person name="McCombie W.R."/>
            <person name="Chow T."/>
            <person name="Chen H."/>
            <person name="Chung M."/>
            <person name="Chen C."/>
            <person name="Shaw J."/>
            <person name="Wu H."/>
            <person name="Hsiao K."/>
            <person name="Chao Y."/>
            <person name="Chu M."/>
            <person name="Cheng C."/>
            <person name="Hour A."/>
            <person name="Lee P."/>
            <person name="Lin S."/>
            <person name="Lin Y."/>
            <person name="Liou J."/>
            <person name="Liu S."/>
            <person name="Hsing Y."/>
            <person name="Raghuvanshi S."/>
            <person name="Mohanty A."/>
            <person name="Bharti A.K."/>
            <person name="Gaur A."/>
            <person name="Gupta V."/>
            <person name="Kumar D."/>
            <person name="Ravi V."/>
            <person name="Vij S."/>
            <person name="Kapur A."/>
            <person name="Khurana P."/>
            <person name="Khurana P."/>
            <person name="Khurana J.P."/>
            <person name="Tyagi A.K."/>
            <person name="Gaikwad K."/>
            <person name="Singh A."/>
            <person name="Dalal V."/>
            <person name="Srivastava S."/>
            <person name="Dixit A."/>
            <person name="Pal A.K."/>
            <person name="Ghazi I.A."/>
            <person name="Yadav M."/>
            <person name="Pandit A."/>
            <person name="Bhargava A."/>
            <person name="Sureshbabu K."/>
            <person name="Batra K."/>
            <person name="Sharma T.R."/>
            <person name="Mohapatra T."/>
            <person name="Singh N.K."/>
            <person name="Messing J."/>
            <person name="Nelson A.B."/>
            <person name="Fuks G."/>
            <person name="Kavchok S."/>
            <person name="Keizer G."/>
            <person name="Linton E."/>
            <person name="Llaca V."/>
            <person name="Song R."/>
            <person name="Tanyolac B."/>
            <person name="Young S."/>
            <person name="Ho-Il K."/>
            <person name="Hahn J.H."/>
            <person name="Sangsakoo G."/>
            <person name="Vanavichit A."/>
            <person name="de Mattos Luiz.A.T."/>
            <person name="Zimmer P.D."/>
            <person name="Malone G."/>
            <person name="Dellagostin O."/>
            <person name="de Oliveira A.C."/>
            <person name="Bevan M."/>
            <person name="Bancroft I."/>
            <person name="Minx P."/>
            <person name="Cordum H."/>
            <person name="Wilson R."/>
            <person name="Cheng Z."/>
            <person name="Jin W."/>
            <person name="Jiang J."/>
            <person name="Leong S.A."/>
            <person name="Iwama H."/>
            <person name="Gojobori T."/>
            <person name="Itoh T."/>
            <person name="Niimura Y."/>
            <person name="Fujii Y."/>
            <person name="Habara T."/>
            <person name="Sakai H."/>
            <person name="Sato Y."/>
            <person name="Wilson G."/>
            <person name="Kumar K."/>
            <person name="McCouch S."/>
            <person name="Juretic N."/>
            <person name="Hoen D."/>
            <person name="Wright S."/>
            <person name="Bruskiewich R."/>
            <person name="Bureau T."/>
            <person name="Miyao A."/>
            <person name="Hirochika H."/>
            <person name="Nishikawa T."/>
            <person name="Kadowaki K."/>
            <person name="Sugiura M."/>
            <person name="Burr B."/>
            <person name="Sasaki T."/>
        </authorList>
    </citation>
    <scope>NUCLEOTIDE SEQUENCE [LARGE SCALE GENOMIC DNA]</scope>
    <source>
        <strain evidence="3">cv. Nipponbare</strain>
    </source>
</reference>
<dbReference type="Proteomes" id="UP000000763">
    <property type="component" value="Chromosome 7"/>
</dbReference>
<proteinExistence type="predicted"/>
<dbReference type="AlphaFoldDB" id="Q84YV1"/>
<dbReference type="EMBL" id="AP005479">
    <property type="protein sequence ID" value="BAC57793.1"/>
    <property type="molecule type" value="Genomic_DNA"/>
</dbReference>
<evidence type="ECO:0000313" key="3">
    <source>
        <dbReference type="Proteomes" id="UP000000763"/>
    </source>
</evidence>
<evidence type="ECO:0000313" key="2">
    <source>
        <dbReference type="EMBL" id="BAC57793.1"/>
    </source>
</evidence>
<gene>
    <name evidence="2" type="primary">P0045A07.103</name>
</gene>
<name>Q84YV1_ORYSJ</name>
<organism evidence="2 3">
    <name type="scientific">Oryza sativa subsp. japonica</name>
    <name type="common">Rice</name>
    <dbReference type="NCBI Taxonomy" id="39947"/>
    <lineage>
        <taxon>Eukaryota</taxon>
        <taxon>Viridiplantae</taxon>
        <taxon>Streptophyta</taxon>
        <taxon>Embryophyta</taxon>
        <taxon>Tracheophyta</taxon>
        <taxon>Spermatophyta</taxon>
        <taxon>Magnoliopsida</taxon>
        <taxon>Liliopsida</taxon>
        <taxon>Poales</taxon>
        <taxon>Poaceae</taxon>
        <taxon>BOP clade</taxon>
        <taxon>Oryzoideae</taxon>
        <taxon>Oryzeae</taxon>
        <taxon>Oryzinae</taxon>
        <taxon>Oryza</taxon>
        <taxon>Oryza sativa</taxon>
    </lineage>
</organism>
<protein>
    <submittedName>
        <fullName evidence="2">Uncharacterized protein</fullName>
    </submittedName>
</protein>